<dbReference type="RefSeq" id="WP_359204470.1">
    <property type="nucleotide sequence ID" value="NZ_JBEZAM010000003.1"/>
</dbReference>
<keyword evidence="2" id="KW-1185">Reference proteome</keyword>
<protein>
    <submittedName>
        <fullName evidence="1">Uncharacterized protein</fullName>
    </submittedName>
</protein>
<proteinExistence type="predicted"/>
<name>A0ABV3CQE6_STREX</name>
<evidence type="ECO:0000313" key="2">
    <source>
        <dbReference type="Proteomes" id="UP001551210"/>
    </source>
</evidence>
<comment type="caution">
    <text evidence="1">The sequence shown here is derived from an EMBL/GenBank/DDBJ whole genome shotgun (WGS) entry which is preliminary data.</text>
</comment>
<evidence type="ECO:0000313" key="1">
    <source>
        <dbReference type="EMBL" id="MEU7292427.1"/>
    </source>
</evidence>
<reference evidence="1 2" key="1">
    <citation type="submission" date="2024-06" db="EMBL/GenBank/DDBJ databases">
        <title>The Natural Products Discovery Center: Release of the First 8490 Sequenced Strains for Exploring Actinobacteria Biosynthetic Diversity.</title>
        <authorList>
            <person name="Kalkreuter E."/>
            <person name="Kautsar S.A."/>
            <person name="Yang D."/>
            <person name="Bader C.D."/>
            <person name="Teijaro C.N."/>
            <person name="Fluegel L."/>
            <person name="Davis C.M."/>
            <person name="Simpson J.R."/>
            <person name="Lauterbach L."/>
            <person name="Steele A.D."/>
            <person name="Gui C."/>
            <person name="Meng S."/>
            <person name="Li G."/>
            <person name="Viehrig K."/>
            <person name="Ye F."/>
            <person name="Su P."/>
            <person name="Kiefer A.F."/>
            <person name="Nichols A."/>
            <person name="Cepeda A.J."/>
            <person name="Yan W."/>
            <person name="Fan B."/>
            <person name="Jiang Y."/>
            <person name="Adhikari A."/>
            <person name="Zheng C.-J."/>
            <person name="Schuster L."/>
            <person name="Cowan T.M."/>
            <person name="Smanski M.J."/>
            <person name="Chevrette M.G."/>
            <person name="De Carvalho L.P.S."/>
            <person name="Shen B."/>
        </authorList>
    </citation>
    <scope>NUCLEOTIDE SEQUENCE [LARGE SCALE GENOMIC DNA]</scope>
    <source>
        <strain evidence="1 2">NPDC045705</strain>
    </source>
</reference>
<organism evidence="1 2">
    <name type="scientific">Streptomyces exfoliatus</name>
    <name type="common">Streptomyces hydrogenans</name>
    <dbReference type="NCBI Taxonomy" id="1905"/>
    <lineage>
        <taxon>Bacteria</taxon>
        <taxon>Bacillati</taxon>
        <taxon>Actinomycetota</taxon>
        <taxon>Actinomycetes</taxon>
        <taxon>Kitasatosporales</taxon>
        <taxon>Streptomycetaceae</taxon>
        <taxon>Streptomyces</taxon>
    </lineage>
</organism>
<gene>
    <name evidence="1" type="ORF">AB0A76_04350</name>
</gene>
<dbReference type="EMBL" id="JBEZAM010000003">
    <property type="protein sequence ID" value="MEU7292427.1"/>
    <property type="molecule type" value="Genomic_DNA"/>
</dbReference>
<dbReference type="Proteomes" id="UP001551210">
    <property type="component" value="Unassembled WGS sequence"/>
</dbReference>
<sequence length="121" mass="13162">MQESRLSIGVADPEDSTDLRDFYRWLDNEEEPPGTVRLASEPVAGSMSGGLDVIDVVLTHAVGLANLTVAYATWRKARRSRAALTFTRASDGLTVTVREGSEEAVQQLLRAFSEPGRPEDG</sequence>
<dbReference type="InterPro" id="IPR045428">
    <property type="entry name" value="EACC1"/>
</dbReference>
<accession>A0ABV3CQE6</accession>
<dbReference type="Pfam" id="PF19953">
    <property type="entry name" value="EACC1"/>
    <property type="match status" value="1"/>
</dbReference>